<protein>
    <submittedName>
        <fullName evidence="1">CLUMA_CG019607, isoform A</fullName>
    </submittedName>
</protein>
<dbReference type="OrthoDB" id="7752771at2759"/>
<dbReference type="GO" id="GO:0008080">
    <property type="term" value="F:N-acetyltransferase activity"/>
    <property type="evidence" value="ECO:0007669"/>
    <property type="project" value="TreeGrafter"/>
</dbReference>
<dbReference type="EMBL" id="CVRI01000067">
    <property type="protein sequence ID" value="CRL06485.1"/>
    <property type="molecule type" value="Genomic_DNA"/>
</dbReference>
<proteinExistence type="predicted"/>
<evidence type="ECO:0000313" key="2">
    <source>
        <dbReference type="Proteomes" id="UP000183832"/>
    </source>
</evidence>
<reference evidence="1" key="1">
    <citation type="submission" date="2015-04" db="EMBL/GenBank/DDBJ databases">
        <authorList>
            <person name="Syromyatnikov M.Y."/>
            <person name="Popov V.N."/>
        </authorList>
    </citation>
    <scope>NUCLEOTIDE SEQUENCE [LARGE SCALE GENOMIC DNA]</scope>
</reference>
<dbReference type="InterPro" id="IPR016181">
    <property type="entry name" value="Acyl_CoA_acyltransferase"/>
</dbReference>
<dbReference type="PANTHER" id="PTHR20905">
    <property type="entry name" value="N-ACETYLTRANSFERASE-RELATED"/>
    <property type="match status" value="1"/>
</dbReference>
<dbReference type="AlphaFoldDB" id="A0A1J1J221"/>
<evidence type="ECO:0000313" key="1">
    <source>
        <dbReference type="EMBL" id="CRL06485.1"/>
    </source>
</evidence>
<accession>A0A1J1J221</accession>
<dbReference type="Proteomes" id="UP000183832">
    <property type="component" value="Unassembled WGS sequence"/>
</dbReference>
<name>A0A1J1J221_9DIPT</name>
<dbReference type="PANTHER" id="PTHR20905:SF1">
    <property type="entry name" value="AT07410P-RELATED"/>
    <property type="match status" value="1"/>
</dbReference>
<gene>
    <name evidence="1" type="ORF">CLUMA_CG019607</name>
</gene>
<organism evidence="1 2">
    <name type="scientific">Clunio marinus</name>
    <dbReference type="NCBI Taxonomy" id="568069"/>
    <lineage>
        <taxon>Eukaryota</taxon>
        <taxon>Metazoa</taxon>
        <taxon>Ecdysozoa</taxon>
        <taxon>Arthropoda</taxon>
        <taxon>Hexapoda</taxon>
        <taxon>Insecta</taxon>
        <taxon>Pterygota</taxon>
        <taxon>Neoptera</taxon>
        <taxon>Endopterygota</taxon>
        <taxon>Diptera</taxon>
        <taxon>Nematocera</taxon>
        <taxon>Chironomoidea</taxon>
        <taxon>Chironomidae</taxon>
        <taxon>Clunio</taxon>
    </lineage>
</organism>
<dbReference type="Gene3D" id="3.40.630.30">
    <property type="match status" value="1"/>
</dbReference>
<keyword evidence="2" id="KW-1185">Reference proteome</keyword>
<dbReference type="SUPFAM" id="SSF55729">
    <property type="entry name" value="Acyl-CoA N-acyltransferases (Nat)"/>
    <property type="match status" value="1"/>
</dbReference>
<sequence length="129" mass="14962">MLSEATQTSNQKWANYLRLYARLAKEANIFQRFNVDKIFHISAMIVHSDYQRRSIGTKFAQKSFALGASLNYKYCSINCSSIYTQNIAEKFNMELVGDIPMDDIKNEKGERLVFPTPPHTRITTYVKRL</sequence>